<accession>A0AAD5VK94</accession>
<feature type="region of interest" description="Disordered" evidence="1">
    <location>
        <begin position="100"/>
        <end position="121"/>
    </location>
</feature>
<protein>
    <submittedName>
        <fullName evidence="2">Uncharacterized protein</fullName>
    </submittedName>
</protein>
<reference evidence="2" key="1">
    <citation type="submission" date="2022-07" db="EMBL/GenBank/DDBJ databases">
        <title>Genome Sequence of Leucocoprinus birnbaumii.</title>
        <authorList>
            <person name="Buettner E."/>
        </authorList>
    </citation>
    <scope>NUCLEOTIDE SEQUENCE</scope>
    <source>
        <strain evidence="2">VT141</strain>
    </source>
</reference>
<organism evidence="2 3">
    <name type="scientific">Leucocoprinus birnbaumii</name>
    <dbReference type="NCBI Taxonomy" id="56174"/>
    <lineage>
        <taxon>Eukaryota</taxon>
        <taxon>Fungi</taxon>
        <taxon>Dikarya</taxon>
        <taxon>Basidiomycota</taxon>
        <taxon>Agaricomycotina</taxon>
        <taxon>Agaricomycetes</taxon>
        <taxon>Agaricomycetidae</taxon>
        <taxon>Agaricales</taxon>
        <taxon>Agaricineae</taxon>
        <taxon>Agaricaceae</taxon>
        <taxon>Leucocoprinus</taxon>
    </lineage>
</organism>
<dbReference type="Proteomes" id="UP001213000">
    <property type="component" value="Unassembled WGS sequence"/>
</dbReference>
<feature type="compositionally biased region" description="Basic and acidic residues" evidence="1">
    <location>
        <begin position="101"/>
        <end position="114"/>
    </location>
</feature>
<sequence>MRDSRIKRYLICETQSGQEYGMGEYMGITAVTQSEFTGLFRRAESSQDQSEELNNSLPPSEPPPDAQSAKPIDDQHEPEAIVSLVNPAVASEAMAAIAASYEEHEPSTDSEPTKISHPRKKRKWAAGVSLLDQIGDRVANPVSTKKGVQPPRLLGRRGGYHPNWFHQAQSPSELGETPPEVKTTEQKRKWMLDRYLNKLEYELVPWNGIDPMPLLDSGEIVRGVLAGQLSEGAIIPPGESPETLYFNDCQKLYDLLLERSKNPIIQRQTNHRWGNYPSIDSGITYSQGDTQVHNVKLPEALLTLAKELSHSVQVIRLLRFTEGDVDLISNFLSPS</sequence>
<proteinExistence type="predicted"/>
<gene>
    <name evidence="2" type="ORF">NP233_g10698</name>
</gene>
<name>A0AAD5VK94_9AGAR</name>
<comment type="caution">
    <text evidence="2">The sequence shown here is derived from an EMBL/GenBank/DDBJ whole genome shotgun (WGS) entry which is preliminary data.</text>
</comment>
<dbReference type="EMBL" id="JANIEX010001133">
    <property type="protein sequence ID" value="KAJ3560648.1"/>
    <property type="molecule type" value="Genomic_DNA"/>
</dbReference>
<dbReference type="AlphaFoldDB" id="A0AAD5VK94"/>
<evidence type="ECO:0000313" key="3">
    <source>
        <dbReference type="Proteomes" id="UP001213000"/>
    </source>
</evidence>
<feature type="region of interest" description="Disordered" evidence="1">
    <location>
        <begin position="39"/>
        <end position="74"/>
    </location>
</feature>
<evidence type="ECO:0000256" key="1">
    <source>
        <dbReference type="SAM" id="MobiDB-lite"/>
    </source>
</evidence>
<keyword evidence="3" id="KW-1185">Reference proteome</keyword>
<evidence type="ECO:0000313" key="2">
    <source>
        <dbReference type="EMBL" id="KAJ3560648.1"/>
    </source>
</evidence>